<evidence type="ECO:0000256" key="4">
    <source>
        <dbReference type="ARBA" id="ARBA00022692"/>
    </source>
</evidence>
<dbReference type="InterPro" id="IPR023997">
    <property type="entry name" value="TonB-dep_OMP_SusC/RagA_CS"/>
</dbReference>
<dbReference type="SUPFAM" id="SSF49464">
    <property type="entry name" value="Carboxypeptidase regulatory domain-like"/>
    <property type="match status" value="1"/>
</dbReference>
<sequence length="1001" mass="111614">MINRINIFKRVASLIVILTCCICSIQVMAQEVTEKIAVTGKVTDVNKEPIVGANVVIESTYIGVITDVYGNFKIEVPKNSELSISFIGYVTQRLTITEPVNLDIILESDMAELDDVVVIGYGTVKKKDLTGSIESVSGDLLVKSNNTNITETLNGNVSGVLVSKSSNRPGADMSMQIRGANSINSSNEPLYVINGVPSYSGMKHLNASDIESIDVLKDASSAAIYGSRGANGVVIITTKGANKKKGFSIDYSGSFGVKTPTRIPDMIGNKGNGLEYVDYRVALWKKKYGDASLSRTDFLTDSEKKRIRNGEYYDWLREISDQSYVTNHSISTSGGNETTSYSLGMGYLSDEGMIGKEQFTRYTANVGIEHRFNDIITTGMSSYISDNKTNHGSQDALLNAYFLPPIVSPYDDNGNYAFIIQPTSSKINPFIQNQNNIRETKAFYSNFSGFLEIKPIKGLSLKSQIAYQFDTDLYGEWIGKYTQQKGGVNPSEAYRSEGRNTNIVWDNILSYQNKFNESHRIDAIGLFNMQKDTHQGSGMRGIGLPYKSDWHAIQTADEITDVSSYYWESSMTSFMGRLNYTLLDKYMVTLTGRYDGTSRLKGDNQWGFLPAAALGWQIKNEGFMQDVEAINQLKLRLSYGKTGNNNLSHNITLTELGLSRYTFGSNGVNGFGISNVRGNENLKWEMTSEYNVGLDFGLLNNRVSGTMDAYTRETDGLIFNRAVGSLNGYSSVYQNIGKTSNKGIELTLNTVNISKNDFYWKTNLTFSLNRNKIEELYGDNQDDLGNRWFIGEPVSVIYDLKHLGIWQADEEAEATKYGQSVGHIKVEDVNGDYNLDQQDFQIIGTPSPDWMAGMINSFVYKNLDFSFDIYARVGGIYNDSFTYMFTAWDNEHWNKADVNYWTAENSSDEYQQVGAQSYHTQVLGQVSGTFVKVRNITLGYALSNSVLSKIGLKKLRLYSQVQNPFTFTDFIGSDPETIGENVNTQLSLYPMTFTFGINANF</sequence>
<dbReference type="Pfam" id="PF13715">
    <property type="entry name" value="CarbopepD_reg_2"/>
    <property type="match status" value="1"/>
</dbReference>
<dbReference type="SUPFAM" id="SSF56935">
    <property type="entry name" value="Porins"/>
    <property type="match status" value="1"/>
</dbReference>
<evidence type="ECO:0000313" key="14">
    <source>
        <dbReference type="Proteomes" id="UP000319040"/>
    </source>
</evidence>
<gene>
    <name evidence="13" type="ORF">SAMN06265379_11242</name>
</gene>
<keyword evidence="7 8" id="KW-0998">Cell outer membrane</keyword>
<feature type="signal peptide" evidence="10">
    <location>
        <begin position="1"/>
        <end position="29"/>
    </location>
</feature>
<evidence type="ECO:0000259" key="11">
    <source>
        <dbReference type="Pfam" id="PF00593"/>
    </source>
</evidence>
<evidence type="ECO:0000256" key="2">
    <source>
        <dbReference type="ARBA" id="ARBA00022448"/>
    </source>
</evidence>
<comment type="similarity">
    <text evidence="8 9">Belongs to the TonB-dependent receptor family.</text>
</comment>
<evidence type="ECO:0000256" key="5">
    <source>
        <dbReference type="ARBA" id="ARBA00023077"/>
    </source>
</evidence>
<keyword evidence="6 8" id="KW-0472">Membrane</keyword>
<dbReference type="Pfam" id="PF07715">
    <property type="entry name" value="Plug"/>
    <property type="match status" value="1"/>
</dbReference>
<evidence type="ECO:0000256" key="10">
    <source>
        <dbReference type="SAM" id="SignalP"/>
    </source>
</evidence>
<keyword evidence="3 8" id="KW-1134">Transmembrane beta strand</keyword>
<dbReference type="InterPro" id="IPR023996">
    <property type="entry name" value="TonB-dep_OMP_SusC/RagA"/>
</dbReference>
<name>A0A521F003_SACCC</name>
<proteinExistence type="inferred from homology"/>
<dbReference type="InterPro" id="IPR008969">
    <property type="entry name" value="CarboxyPept-like_regulatory"/>
</dbReference>
<organism evidence="13 14">
    <name type="scientific">Saccharicrinis carchari</name>
    <dbReference type="NCBI Taxonomy" id="1168039"/>
    <lineage>
        <taxon>Bacteria</taxon>
        <taxon>Pseudomonadati</taxon>
        <taxon>Bacteroidota</taxon>
        <taxon>Bacteroidia</taxon>
        <taxon>Marinilabiliales</taxon>
        <taxon>Marinilabiliaceae</taxon>
        <taxon>Saccharicrinis</taxon>
    </lineage>
</organism>
<feature type="domain" description="TonB-dependent receptor-like beta-barrel" evidence="11">
    <location>
        <begin position="409"/>
        <end position="963"/>
    </location>
</feature>
<keyword evidence="5 9" id="KW-0798">TonB box</keyword>
<dbReference type="OrthoDB" id="9768177at2"/>
<dbReference type="InterPro" id="IPR000531">
    <property type="entry name" value="Beta-barrel_TonB"/>
</dbReference>
<dbReference type="InterPro" id="IPR012910">
    <property type="entry name" value="Plug_dom"/>
</dbReference>
<dbReference type="Pfam" id="PF00593">
    <property type="entry name" value="TonB_dep_Rec_b-barrel"/>
    <property type="match status" value="1"/>
</dbReference>
<protein>
    <submittedName>
        <fullName evidence="13">TonB-linked outer membrane protein, SusC/RagA family</fullName>
    </submittedName>
</protein>
<feature type="chain" id="PRO_5021788340" evidence="10">
    <location>
        <begin position="30"/>
        <end position="1001"/>
    </location>
</feature>
<dbReference type="NCBIfam" id="TIGR04056">
    <property type="entry name" value="OMP_RagA_SusC"/>
    <property type="match status" value="1"/>
</dbReference>
<dbReference type="GO" id="GO:0009279">
    <property type="term" value="C:cell outer membrane"/>
    <property type="evidence" value="ECO:0007669"/>
    <property type="project" value="UniProtKB-SubCell"/>
</dbReference>
<evidence type="ECO:0000256" key="3">
    <source>
        <dbReference type="ARBA" id="ARBA00022452"/>
    </source>
</evidence>
<dbReference type="AlphaFoldDB" id="A0A521F003"/>
<keyword evidence="4 8" id="KW-0812">Transmembrane</keyword>
<evidence type="ECO:0000256" key="8">
    <source>
        <dbReference type="PROSITE-ProRule" id="PRU01360"/>
    </source>
</evidence>
<dbReference type="Proteomes" id="UP000319040">
    <property type="component" value="Unassembled WGS sequence"/>
</dbReference>
<dbReference type="FunFam" id="2.170.130.10:FF:000008">
    <property type="entry name" value="SusC/RagA family TonB-linked outer membrane protein"/>
    <property type="match status" value="1"/>
</dbReference>
<accession>A0A521F003</accession>
<evidence type="ECO:0000256" key="7">
    <source>
        <dbReference type="ARBA" id="ARBA00023237"/>
    </source>
</evidence>
<dbReference type="Gene3D" id="2.60.40.1120">
    <property type="entry name" value="Carboxypeptidase-like, regulatory domain"/>
    <property type="match status" value="1"/>
</dbReference>
<evidence type="ECO:0000256" key="9">
    <source>
        <dbReference type="RuleBase" id="RU003357"/>
    </source>
</evidence>
<feature type="domain" description="TonB-dependent receptor plug" evidence="12">
    <location>
        <begin position="125"/>
        <end position="233"/>
    </location>
</feature>
<dbReference type="InterPro" id="IPR037066">
    <property type="entry name" value="Plug_dom_sf"/>
</dbReference>
<keyword evidence="14" id="KW-1185">Reference proteome</keyword>
<evidence type="ECO:0000256" key="1">
    <source>
        <dbReference type="ARBA" id="ARBA00004571"/>
    </source>
</evidence>
<dbReference type="PROSITE" id="PS52016">
    <property type="entry name" value="TONB_DEPENDENT_REC_3"/>
    <property type="match status" value="1"/>
</dbReference>
<dbReference type="NCBIfam" id="TIGR04057">
    <property type="entry name" value="SusC_RagA_signa"/>
    <property type="match status" value="1"/>
</dbReference>
<reference evidence="13 14" key="1">
    <citation type="submission" date="2017-05" db="EMBL/GenBank/DDBJ databases">
        <authorList>
            <person name="Varghese N."/>
            <person name="Submissions S."/>
        </authorList>
    </citation>
    <scope>NUCLEOTIDE SEQUENCE [LARGE SCALE GENOMIC DNA]</scope>
    <source>
        <strain evidence="13 14">DSM 27040</strain>
    </source>
</reference>
<dbReference type="EMBL" id="FXTB01000012">
    <property type="protein sequence ID" value="SMO89457.1"/>
    <property type="molecule type" value="Genomic_DNA"/>
</dbReference>
<evidence type="ECO:0000256" key="6">
    <source>
        <dbReference type="ARBA" id="ARBA00023136"/>
    </source>
</evidence>
<keyword evidence="2 8" id="KW-0813">Transport</keyword>
<evidence type="ECO:0000259" key="12">
    <source>
        <dbReference type="Pfam" id="PF07715"/>
    </source>
</evidence>
<dbReference type="Gene3D" id="2.40.170.20">
    <property type="entry name" value="TonB-dependent receptor, beta-barrel domain"/>
    <property type="match status" value="1"/>
</dbReference>
<dbReference type="InterPro" id="IPR036942">
    <property type="entry name" value="Beta-barrel_TonB_sf"/>
</dbReference>
<dbReference type="InterPro" id="IPR039426">
    <property type="entry name" value="TonB-dep_rcpt-like"/>
</dbReference>
<comment type="subcellular location">
    <subcellularLocation>
        <location evidence="1 8">Cell outer membrane</location>
        <topology evidence="1 8">Multi-pass membrane protein</topology>
    </subcellularLocation>
</comment>
<dbReference type="Gene3D" id="2.170.130.10">
    <property type="entry name" value="TonB-dependent receptor, plug domain"/>
    <property type="match status" value="1"/>
</dbReference>
<evidence type="ECO:0000313" key="13">
    <source>
        <dbReference type="EMBL" id="SMO89457.1"/>
    </source>
</evidence>
<keyword evidence="10" id="KW-0732">Signal</keyword>